<evidence type="ECO:0000313" key="3">
    <source>
        <dbReference type="EMBL" id="KKQ23073.1"/>
    </source>
</evidence>
<dbReference type="AlphaFoldDB" id="A0A0G0FVP6"/>
<evidence type="ECO:0000259" key="2">
    <source>
        <dbReference type="Pfam" id="PF26449"/>
    </source>
</evidence>
<organism evidence="3 4">
    <name type="scientific">Candidatus Wolfebacteria bacterium GW2011_GWC1_37_10</name>
    <dbReference type="NCBI Taxonomy" id="1619010"/>
    <lineage>
        <taxon>Bacteria</taxon>
        <taxon>Candidatus Wolfeibacteriota</taxon>
    </lineage>
</organism>
<dbReference type="Proteomes" id="UP000034044">
    <property type="component" value="Unassembled WGS sequence"/>
</dbReference>
<keyword evidence="1" id="KW-0812">Transmembrane</keyword>
<sequence length="434" mass="50484">MLEVYGVVANVFYGVFSNALKVFLFVWWAVVPVGLFLIFLKIRLIYLRTKFTESIKWKLFEIKVPKDILKTPKAMEQVIAGLYASYSYGPNWMKIYLEGAVEPWFSLEVAGYSGGAYFYIYGPADKQNVIESAIYSQYPDAEIKEADDYTELAPAALPNEVFDLFAGELILARESFYPIKVYHYFESVVEEQRLDPIAMLIETMSKLKEGEKVWFQILISPTGSLTGNNWKKEGEEKIAEIIGKAKGKKPGLGDEFNAWFRNFFWAPVEVPSWPSEKKPEQFLKFLSPDEQDLVKEIANKISKLGFEAFIRFVYIDDKDRFTGDNVTAIMGALHQFSHYNSFKPLFLTRYDTLFSKIVPSYKKWRTNYRKKRIFDYYKKRRFGIYNKTRPEKFPVFSNEELATLYHLPVTMVEAPKLRRQEFKKGGPPPNLPIE</sequence>
<proteinExistence type="predicted"/>
<evidence type="ECO:0000313" key="4">
    <source>
        <dbReference type="Proteomes" id="UP000034044"/>
    </source>
</evidence>
<dbReference type="Pfam" id="PF26449">
    <property type="entry name" value="DUF8128"/>
    <property type="match status" value="1"/>
</dbReference>
<dbReference type="EMBL" id="LBSR01000005">
    <property type="protein sequence ID" value="KKQ23073.1"/>
    <property type="molecule type" value="Genomic_DNA"/>
</dbReference>
<keyword evidence="1" id="KW-1133">Transmembrane helix</keyword>
<keyword evidence="1" id="KW-0472">Membrane</keyword>
<feature type="domain" description="DUF8128" evidence="2">
    <location>
        <begin position="57"/>
        <end position="414"/>
    </location>
</feature>
<accession>A0A0G0FVP6</accession>
<dbReference type="InterPro" id="IPR058441">
    <property type="entry name" value="DUF8128"/>
</dbReference>
<reference evidence="3 4" key="1">
    <citation type="journal article" date="2015" name="Nature">
        <title>rRNA introns, odd ribosomes, and small enigmatic genomes across a large radiation of phyla.</title>
        <authorList>
            <person name="Brown C.T."/>
            <person name="Hug L.A."/>
            <person name="Thomas B.C."/>
            <person name="Sharon I."/>
            <person name="Castelle C.J."/>
            <person name="Singh A."/>
            <person name="Wilkins M.J."/>
            <person name="Williams K.H."/>
            <person name="Banfield J.F."/>
        </authorList>
    </citation>
    <scope>NUCLEOTIDE SEQUENCE [LARGE SCALE GENOMIC DNA]</scope>
</reference>
<comment type="caution">
    <text evidence="3">The sequence shown here is derived from an EMBL/GenBank/DDBJ whole genome shotgun (WGS) entry which is preliminary data.</text>
</comment>
<evidence type="ECO:0000256" key="1">
    <source>
        <dbReference type="SAM" id="Phobius"/>
    </source>
</evidence>
<protein>
    <recommendedName>
        <fullName evidence="2">DUF8128 domain-containing protein</fullName>
    </recommendedName>
</protein>
<name>A0A0G0FVP6_9BACT</name>
<feature type="transmembrane region" description="Helical" evidence="1">
    <location>
        <begin position="20"/>
        <end position="40"/>
    </location>
</feature>
<gene>
    <name evidence="3" type="ORF">US36_C0005G0024</name>
</gene>